<comment type="cofactor">
    <cofactor evidence="1 6">
        <name>Zn(2+)</name>
        <dbReference type="ChEBI" id="CHEBI:29105"/>
    </cofactor>
</comment>
<dbReference type="InterPro" id="IPR020843">
    <property type="entry name" value="ER"/>
</dbReference>
<accession>A0ABT2FCL0</accession>
<dbReference type="EMBL" id="JANUXW010000004">
    <property type="protein sequence ID" value="MCS4533887.1"/>
    <property type="molecule type" value="Genomic_DNA"/>
</dbReference>
<evidence type="ECO:0000256" key="3">
    <source>
        <dbReference type="ARBA" id="ARBA00022723"/>
    </source>
</evidence>
<dbReference type="InterPro" id="IPR036291">
    <property type="entry name" value="NAD(P)-bd_dom_sf"/>
</dbReference>
<sequence length="390" mass="41252">MNTHSHAHSESTPINPADLLDMKAAVVSGKGADFEIQSLKIRQPKHDEVLVKIVATGICHTDVSARNQYYPVPLPVVLGHEGAGIIQAVGSEVRDLEVGDHVILTYGYCGHCEECYTGKQPFCVESYERNFGGSDMDGSHAIFDAQNNPINDHFFSQSSFATLAIAHESNAIKVPKNAPIELLGPLGCGIQTGAGTVMNALEVTPASSFAVWGAGSVGLSGLLGAKLLGASTIIAVDIVDSRLELAKELGATHVINSKKQDPVEAIREITGGGVKFALETTGIPAILTQGVNALGRLGKIAVVGAPPMGTPAEFDVNDLLIYGKSIIGNVQARTTPKKFIADLVDLYLKGDFPFDKLVKYYDFKDINQAVADSHSGVTLKPILKIADAAL</sequence>
<protein>
    <submittedName>
        <fullName evidence="8">NAD(P)-dependent alcohol dehydrogenase</fullName>
    </submittedName>
</protein>
<dbReference type="Proteomes" id="UP001166947">
    <property type="component" value="Unassembled WGS sequence"/>
</dbReference>
<dbReference type="SUPFAM" id="SSF51735">
    <property type="entry name" value="NAD(P)-binding Rossmann-fold domains"/>
    <property type="match status" value="1"/>
</dbReference>
<dbReference type="RefSeq" id="WP_259291683.1">
    <property type="nucleotide sequence ID" value="NZ_JANUXW010000004.1"/>
</dbReference>
<dbReference type="InterPro" id="IPR011032">
    <property type="entry name" value="GroES-like_sf"/>
</dbReference>
<comment type="caution">
    <text evidence="8">The sequence shown here is derived from an EMBL/GenBank/DDBJ whole genome shotgun (WGS) entry which is preliminary data.</text>
</comment>
<keyword evidence="5" id="KW-0560">Oxidoreductase</keyword>
<dbReference type="PANTHER" id="PTHR43350:SF2">
    <property type="entry name" value="GROES-LIKE ZINC-BINDING ALCOHOL DEHYDROGENASE FAMILY PROTEIN"/>
    <property type="match status" value="1"/>
</dbReference>
<gene>
    <name evidence="8" type="ORF">NXS09_06180</name>
</gene>
<reference evidence="8" key="2">
    <citation type="journal article" date="2023" name="Curr. Microbiol.">
        <title>Neisseria montereyensis sp. nov., Isolated from Oropharynx of California Sea Lion (Zalophus californianus): Genomic, Phylogenetic, and Phenotypic Study.</title>
        <authorList>
            <person name="Volokhov D.V."/>
            <person name="Zagorodnyaya T.A."/>
            <person name="Furtak V.A."/>
            <person name="Nattanmai G."/>
            <person name="Randall L."/>
            <person name="Jose S."/>
            <person name="Gao Y."/>
            <person name="Gulland F.M."/>
            <person name="Eisenberg T."/>
            <person name="Delmonte P."/>
            <person name="Blom J."/>
            <person name="Mitchell K.K."/>
        </authorList>
    </citation>
    <scope>NUCLEOTIDE SEQUENCE</scope>
    <source>
        <strain evidence="8">CSL10203-ORH2</strain>
    </source>
</reference>
<keyword evidence="3 6" id="KW-0479">Metal-binding</keyword>
<evidence type="ECO:0000256" key="2">
    <source>
        <dbReference type="ARBA" id="ARBA00008072"/>
    </source>
</evidence>
<dbReference type="PANTHER" id="PTHR43350">
    <property type="entry name" value="NAD-DEPENDENT ALCOHOL DEHYDROGENASE"/>
    <property type="match status" value="1"/>
</dbReference>
<evidence type="ECO:0000256" key="6">
    <source>
        <dbReference type="RuleBase" id="RU361277"/>
    </source>
</evidence>
<dbReference type="InterPro" id="IPR013154">
    <property type="entry name" value="ADH-like_N"/>
</dbReference>
<dbReference type="Gene3D" id="3.90.180.10">
    <property type="entry name" value="Medium-chain alcohol dehydrogenases, catalytic domain"/>
    <property type="match status" value="1"/>
</dbReference>
<dbReference type="Gene3D" id="3.40.50.720">
    <property type="entry name" value="NAD(P)-binding Rossmann-like Domain"/>
    <property type="match status" value="1"/>
</dbReference>
<keyword evidence="4 6" id="KW-0862">Zinc</keyword>
<dbReference type="Pfam" id="PF00107">
    <property type="entry name" value="ADH_zinc_N"/>
    <property type="match status" value="1"/>
</dbReference>
<dbReference type="Pfam" id="PF08240">
    <property type="entry name" value="ADH_N"/>
    <property type="match status" value="1"/>
</dbReference>
<reference evidence="8" key="1">
    <citation type="submission" date="2022-08" db="EMBL/GenBank/DDBJ databases">
        <authorList>
            <person name="Volokhov D.V."/>
            <person name="Furtak V.A."/>
            <person name="Zagorodnyaya T.A."/>
        </authorList>
    </citation>
    <scope>NUCLEOTIDE SEQUENCE</scope>
    <source>
        <strain evidence="8">CSL10203-ORH2</strain>
    </source>
</reference>
<evidence type="ECO:0000256" key="5">
    <source>
        <dbReference type="ARBA" id="ARBA00023002"/>
    </source>
</evidence>
<evidence type="ECO:0000256" key="4">
    <source>
        <dbReference type="ARBA" id="ARBA00022833"/>
    </source>
</evidence>
<dbReference type="PROSITE" id="PS00059">
    <property type="entry name" value="ADH_ZINC"/>
    <property type="match status" value="1"/>
</dbReference>
<name>A0ABT2FCL0_9NEIS</name>
<evidence type="ECO:0000256" key="1">
    <source>
        <dbReference type="ARBA" id="ARBA00001947"/>
    </source>
</evidence>
<keyword evidence="9" id="KW-1185">Reference proteome</keyword>
<feature type="domain" description="Enoyl reductase (ER)" evidence="7">
    <location>
        <begin position="31"/>
        <end position="371"/>
    </location>
</feature>
<dbReference type="SMART" id="SM00829">
    <property type="entry name" value="PKS_ER"/>
    <property type="match status" value="1"/>
</dbReference>
<proteinExistence type="inferred from homology"/>
<dbReference type="InterPro" id="IPR002328">
    <property type="entry name" value="ADH_Zn_CS"/>
</dbReference>
<dbReference type="InterPro" id="IPR013149">
    <property type="entry name" value="ADH-like_C"/>
</dbReference>
<dbReference type="SUPFAM" id="SSF50129">
    <property type="entry name" value="GroES-like"/>
    <property type="match status" value="1"/>
</dbReference>
<organism evidence="8 9">
    <name type="scientific">Neisseria montereyensis</name>
    <dbReference type="NCBI Taxonomy" id="2973938"/>
    <lineage>
        <taxon>Bacteria</taxon>
        <taxon>Pseudomonadati</taxon>
        <taxon>Pseudomonadota</taxon>
        <taxon>Betaproteobacteria</taxon>
        <taxon>Neisseriales</taxon>
        <taxon>Neisseriaceae</taxon>
        <taxon>Neisseria</taxon>
    </lineage>
</organism>
<evidence type="ECO:0000259" key="7">
    <source>
        <dbReference type="SMART" id="SM00829"/>
    </source>
</evidence>
<evidence type="ECO:0000313" key="8">
    <source>
        <dbReference type="EMBL" id="MCS4533887.1"/>
    </source>
</evidence>
<dbReference type="CDD" id="cd08278">
    <property type="entry name" value="benzyl_alcohol_DH"/>
    <property type="match status" value="1"/>
</dbReference>
<comment type="similarity">
    <text evidence="2 6">Belongs to the zinc-containing alcohol dehydrogenase family.</text>
</comment>
<evidence type="ECO:0000313" key="9">
    <source>
        <dbReference type="Proteomes" id="UP001166947"/>
    </source>
</evidence>